<reference evidence="2 3" key="1">
    <citation type="journal article" date="2018" name="Evol. Lett.">
        <title>Horizontal gene cluster transfer increased hallucinogenic mushroom diversity.</title>
        <authorList>
            <person name="Reynolds H.T."/>
            <person name="Vijayakumar V."/>
            <person name="Gluck-Thaler E."/>
            <person name="Korotkin H.B."/>
            <person name="Matheny P.B."/>
            <person name="Slot J.C."/>
        </authorList>
    </citation>
    <scope>NUCLEOTIDE SEQUENCE [LARGE SCALE GENOMIC DNA]</scope>
    <source>
        <strain evidence="2 3">SRW20</strain>
    </source>
</reference>
<dbReference type="AlphaFoldDB" id="A0A409VM70"/>
<dbReference type="InParanoid" id="A0A409VM70"/>
<name>A0A409VM70_9AGAR</name>
<organism evidence="2 3">
    <name type="scientific">Gymnopilus dilepis</name>
    <dbReference type="NCBI Taxonomy" id="231916"/>
    <lineage>
        <taxon>Eukaryota</taxon>
        <taxon>Fungi</taxon>
        <taxon>Dikarya</taxon>
        <taxon>Basidiomycota</taxon>
        <taxon>Agaricomycotina</taxon>
        <taxon>Agaricomycetes</taxon>
        <taxon>Agaricomycetidae</taxon>
        <taxon>Agaricales</taxon>
        <taxon>Agaricineae</taxon>
        <taxon>Hymenogastraceae</taxon>
        <taxon>Gymnopilus</taxon>
    </lineage>
</organism>
<proteinExistence type="predicted"/>
<feature type="compositionally biased region" description="Low complexity" evidence="1">
    <location>
        <begin position="657"/>
        <end position="669"/>
    </location>
</feature>
<feature type="region of interest" description="Disordered" evidence="1">
    <location>
        <begin position="33"/>
        <end position="80"/>
    </location>
</feature>
<feature type="region of interest" description="Disordered" evidence="1">
    <location>
        <begin position="314"/>
        <end position="367"/>
    </location>
</feature>
<dbReference type="Proteomes" id="UP000284706">
    <property type="component" value="Unassembled WGS sequence"/>
</dbReference>
<evidence type="ECO:0000313" key="2">
    <source>
        <dbReference type="EMBL" id="PPQ67327.1"/>
    </source>
</evidence>
<accession>A0A409VM70</accession>
<feature type="region of interest" description="Disordered" evidence="1">
    <location>
        <begin position="388"/>
        <end position="410"/>
    </location>
</feature>
<gene>
    <name evidence="2" type="ORF">CVT26_007248</name>
</gene>
<feature type="compositionally biased region" description="Polar residues" evidence="1">
    <location>
        <begin position="327"/>
        <end position="339"/>
    </location>
</feature>
<feature type="compositionally biased region" description="Pro residues" evidence="1">
    <location>
        <begin position="389"/>
        <end position="406"/>
    </location>
</feature>
<feature type="compositionally biased region" description="Polar residues" evidence="1">
    <location>
        <begin position="613"/>
        <end position="628"/>
    </location>
</feature>
<protein>
    <submittedName>
        <fullName evidence="2">Uncharacterized protein</fullName>
    </submittedName>
</protein>
<evidence type="ECO:0000313" key="3">
    <source>
        <dbReference type="Proteomes" id="UP000284706"/>
    </source>
</evidence>
<dbReference type="OrthoDB" id="2692698at2759"/>
<feature type="compositionally biased region" description="Low complexity" evidence="1">
    <location>
        <begin position="163"/>
        <end position="176"/>
    </location>
</feature>
<feature type="compositionally biased region" description="Low complexity" evidence="1">
    <location>
        <begin position="540"/>
        <end position="564"/>
    </location>
</feature>
<feature type="region of interest" description="Disordered" evidence="1">
    <location>
        <begin position="95"/>
        <end position="197"/>
    </location>
</feature>
<sequence>MTTSIPSFFSRDAILQRQARTLRSRKIAEAASTRNKTLNVILEEDESRLSSRSPSPNPSYAASTRAGGSPTLGAKARRRRANVADIKISRDLTAHDDNDLSPLFDDLLSAPRAAPRPPTTSSPSESPDSFRLTFTDVSFKFPHPPTPSPSSPRYHYDRSECASPTSISSLSSSPRSEAGGMPLTPSTSDDESIPSRTFDPRRAAIQPLVITKHNQRPLSPFDEITSVSPSLLQPFETPSEQRSLPIRSPLISAFMRDEYSEDSSDQESDSEWYSREFSKVLSLKSPIPPSFSIQHARPESMFIPEDSELLRLPTRRRVSKALPPTPVTVSKRASMQGPSGQLDPAFPSKRSSKTRSIPKYPPPPVPPIPLQYRSSVCSLVDFQLESPAPAAPSPLPSDVPRPPPRSSVPADCDYEFDVADDADDDSSAFSFSMYEIDLDHCLEEDGRDSPASAYSQPSFDDFSGQEVTFDLDYTLQLPLSLPTTPLDLEADFNMGLERLRTVEEEPVAQPLEQVQEQQEEPEQEVQHPVQPQELPDDVFSAKSTSSSFSFSPSPSPSPYDASYPSPSPSPNHNPYNEERVLKSKWSSSTLASVREEHEHRSPSSKLRLYFGGSQASPSKGGKRTSQSAKKGVPPTPTSPFSSLMSPTRRKSNGKGYPSSPTPASASPSTRARHSRGNSNSDVILIGYGHQPGVRRRGSVSTISDAGSELSSSSTSSSGLRRKPIPVEMFLRAT</sequence>
<feature type="region of interest" description="Disordered" evidence="1">
    <location>
        <begin position="509"/>
        <end position="733"/>
    </location>
</feature>
<comment type="caution">
    <text evidence="2">The sequence shown here is derived from an EMBL/GenBank/DDBJ whole genome shotgun (WGS) entry which is preliminary data.</text>
</comment>
<dbReference type="EMBL" id="NHYE01005613">
    <property type="protein sequence ID" value="PPQ67327.1"/>
    <property type="molecule type" value="Genomic_DNA"/>
</dbReference>
<feature type="compositionally biased region" description="Low complexity" evidence="1">
    <location>
        <begin position="703"/>
        <end position="717"/>
    </location>
</feature>
<keyword evidence="3" id="KW-1185">Reference proteome</keyword>
<feature type="compositionally biased region" description="Low complexity" evidence="1">
    <location>
        <begin position="50"/>
        <end position="63"/>
    </location>
</feature>
<evidence type="ECO:0000256" key="1">
    <source>
        <dbReference type="SAM" id="MobiDB-lite"/>
    </source>
</evidence>